<reference evidence="6 7" key="1">
    <citation type="journal article" date="2016" name="Fungal Biol.">
        <title>The genome of Xylona heveae provides a window into fungal endophytism.</title>
        <authorList>
            <person name="Gazis R."/>
            <person name="Kuo A."/>
            <person name="Riley R."/>
            <person name="LaButti K."/>
            <person name="Lipzen A."/>
            <person name="Lin J."/>
            <person name="Amirebrahimi M."/>
            <person name="Hesse C.N."/>
            <person name="Spatafora J.W."/>
            <person name="Henrissat B."/>
            <person name="Hainaut M."/>
            <person name="Grigoriev I.V."/>
            <person name="Hibbett D.S."/>
        </authorList>
    </citation>
    <scope>NUCLEOTIDE SEQUENCE [LARGE SCALE GENOMIC DNA]</scope>
    <source>
        <strain evidence="6 7">TC161</strain>
    </source>
</reference>
<dbReference type="Proteomes" id="UP000076632">
    <property type="component" value="Unassembled WGS sequence"/>
</dbReference>
<dbReference type="GO" id="GO:0003735">
    <property type="term" value="F:structural constituent of ribosome"/>
    <property type="evidence" value="ECO:0007669"/>
    <property type="project" value="InterPro"/>
</dbReference>
<evidence type="ECO:0000256" key="3">
    <source>
        <dbReference type="ARBA" id="ARBA00023274"/>
    </source>
</evidence>
<dbReference type="GO" id="GO:0005840">
    <property type="term" value="C:ribosome"/>
    <property type="evidence" value="ECO:0007669"/>
    <property type="project" value="UniProtKB-KW"/>
</dbReference>
<comment type="similarity">
    <text evidence="1">Belongs to the eukaryotic ribosomal protein eL28 family.</text>
</comment>
<proteinExistence type="inferred from homology"/>
<sequence>MTNVSSDLIWEITRQNNSFLFKRRGNGGIQLSRDPLNPVNKQSRKYNGFVNEKAVGVQPAEKGGVVVTTKNAKKVNTPAASYSTSTIGPNTSNRKTYKAIANITSKNSYRPDIRAEAIARASAIKLSQRPKKDAAESKPRGAKAKKTEESA</sequence>
<evidence type="ECO:0000313" key="6">
    <source>
        <dbReference type="EMBL" id="KZF21270.1"/>
    </source>
</evidence>
<feature type="compositionally biased region" description="Basic and acidic residues" evidence="4">
    <location>
        <begin position="130"/>
        <end position="151"/>
    </location>
</feature>
<dbReference type="InterPro" id="IPR002672">
    <property type="entry name" value="Ribosomal_eL28"/>
</dbReference>
<accession>A0A165FQY6</accession>
<evidence type="ECO:0000259" key="5">
    <source>
        <dbReference type="Pfam" id="PF01778"/>
    </source>
</evidence>
<organism evidence="6 7">
    <name type="scientific">Xylona heveae (strain CBS 132557 / TC161)</name>
    <dbReference type="NCBI Taxonomy" id="1328760"/>
    <lineage>
        <taxon>Eukaryota</taxon>
        <taxon>Fungi</taxon>
        <taxon>Dikarya</taxon>
        <taxon>Ascomycota</taxon>
        <taxon>Pezizomycotina</taxon>
        <taxon>Xylonomycetes</taxon>
        <taxon>Xylonales</taxon>
        <taxon>Xylonaceae</taxon>
        <taxon>Xylona</taxon>
    </lineage>
</organism>
<dbReference type="InterPro" id="IPR029004">
    <property type="entry name" value="Ribosomal_eL28/Mak16"/>
</dbReference>
<evidence type="ECO:0000256" key="4">
    <source>
        <dbReference type="SAM" id="MobiDB-lite"/>
    </source>
</evidence>
<dbReference type="GeneID" id="28898143"/>
<evidence type="ECO:0000256" key="2">
    <source>
        <dbReference type="ARBA" id="ARBA00022980"/>
    </source>
</evidence>
<dbReference type="GO" id="GO:0006412">
    <property type="term" value="P:translation"/>
    <property type="evidence" value="ECO:0007669"/>
    <property type="project" value="InterPro"/>
</dbReference>
<gene>
    <name evidence="6" type="ORF">L228DRAFT_249063</name>
</gene>
<keyword evidence="2 6" id="KW-0689">Ribosomal protein</keyword>
<dbReference type="RefSeq" id="XP_018186825.1">
    <property type="nucleotide sequence ID" value="XM_018333006.1"/>
</dbReference>
<dbReference type="OMA" id="GKYGQRP"/>
<dbReference type="Pfam" id="PF01778">
    <property type="entry name" value="Ribosomal_L28e"/>
    <property type="match status" value="1"/>
</dbReference>
<dbReference type="Gene3D" id="3.30.390.110">
    <property type="match status" value="1"/>
</dbReference>
<dbReference type="FunFam" id="3.30.390.110:FF:000002">
    <property type="entry name" value="60S ribosomal protein L28"/>
    <property type="match status" value="1"/>
</dbReference>
<dbReference type="GO" id="GO:1990904">
    <property type="term" value="C:ribonucleoprotein complex"/>
    <property type="evidence" value="ECO:0007669"/>
    <property type="project" value="UniProtKB-KW"/>
</dbReference>
<protein>
    <submittedName>
        <fullName evidence="6">Ribosomal protein L28e</fullName>
    </submittedName>
</protein>
<dbReference type="OrthoDB" id="338850at2759"/>
<dbReference type="PANTHER" id="PTHR10544">
    <property type="entry name" value="60S RIBOSOMAL PROTEIN L28"/>
    <property type="match status" value="1"/>
</dbReference>
<feature type="region of interest" description="Disordered" evidence="4">
    <location>
        <begin position="123"/>
        <end position="151"/>
    </location>
</feature>
<feature type="domain" description="Ribosomal eL28/Mak16" evidence="5">
    <location>
        <begin position="8"/>
        <end position="125"/>
    </location>
</feature>
<dbReference type="EMBL" id="KV407461">
    <property type="protein sequence ID" value="KZF21270.1"/>
    <property type="molecule type" value="Genomic_DNA"/>
</dbReference>
<evidence type="ECO:0000256" key="1">
    <source>
        <dbReference type="ARBA" id="ARBA00007926"/>
    </source>
</evidence>
<name>A0A165FQY6_XYLHT</name>
<keyword evidence="7" id="KW-1185">Reference proteome</keyword>
<dbReference type="InParanoid" id="A0A165FQY6"/>
<dbReference type="STRING" id="1328760.A0A165FQY6"/>
<dbReference type="AlphaFoldDB" id="A0A165FQY6"/>
<evidence type="ECO:0000313" key="7">
    <source>
        <dbReference type="Proteomes" id="UP000076632"/>
    </source>
</evidence>
<keyword evidence="3" id="KW-0687">Ribonucleoprotein</keyword>